<dbReference type="InterPro" id="IPR055342">
    <property type="entry name" value="MreC_beta-barrel_core"/>
</dbReference>
<evidence type="ECO:0000259" key="7">
    <source>
        <dbReference type="Pfam" id="PF04085"/>
    </source>
</evidence>
<keyword evidence="3 5" id="KW-0133">Cell shape</keyword>
<name>A0ABS8D7D7_9NEIS</name>
<comment type="function">
    <text evidence="5">Involved in formation and maintenance of cell shape.</text>
</comment>
<dbReference type="RefSeq" id="WP_227180896.1">
    <property type="nucleotide sequence ID" value="NZ_JAJBZT010000005.1"/>
</dbReference>
<gene>
    <name evidence="8" type="primary">mreC</name>
    <name evidence="8" type="ORF">LIN78_11155</name>
</gene>
<evidence type="ECO:0000313" key="8">
    <source>
        <dbReference type="EMBL" id="MCB6184103.1"/>
    </source>
</evidence>
<comment type="caution">
    <text evidence="8">The sequence shown here is derived from an EMBL/GenBank/DDBJ whole genome shotgun (WGS) entry which is preliminary data.</text>
</comment>
<dbReference type="InterPro" id="IPR042175">
    <property type="entry name" value="Cell/Rod_MreC_2"/>
</dbReference>
<proteinExistence type="inferred from homology"/>
<dbReference type="EMBL" id="JAJBZT010000005">
    <property type="protein sequence ID" value="MCB6184103.1"/>
    <property type="molecule type" value="Genomic_DNA"/>
</dbReference>
<dbReference type="InterPro" id="IPR007221">
    <property type="entry name" value="MreC"/>
</dbReference>
<dbReference type="PANTHER" id="PTHR34138">
    <property type="entry name" value="CELL SHAPE-DETERMINING PROTEIN MREC"/>
    <property type="match status" value="1"/>
</dbReference>
<evidence type="ECO:0000256" key="2">
    <source>
        <dbReference type="ARBA" id="ARBA00013855"/>
    </source>
</evidence>
<dbReference type="Pfam" id="PF04085">
    <property type="entry name" value="MreC"/>
    <property type="match status" value="1"/>
</dbReference>
<comment type="similarity">
    <text evidence="1 5">Belongs to the MreC family.</text>
</comment>
<evidence type="ECO:0000256" key="4">
    <source>
        <dbReference type="ARBA" id="ARBA00032089"/>
    </source>
</evidence>
<feature type="region of interest" description="Disordered" evidence="6">
    <location>
        <begin position="282"/>
        <end position="302"/>
    </location>
</feature>
<organism evidence="8 9">
    <name type="scientific">Leeia speluncae</name>
    <dbReference type="NCBI Taxonomy" id="2884804"/>
    <lineage>
        <taxon>Bacteria</taxon>
        <taxon>Pseudomonadati</taxon>
        <taxon>Pseudomonadota</taxon>
        <taxon>Betaproteobacteria</taxon>
        <taxon>Neisseriales</taxon>
        <taxon>Leeiaceae</taxon>
        <taxon>Leeia</taxon>
    </lineage>
</organism>
<evidence type="ECO:0000256" key="6">
    <source>
        <dbReference type="SAM" id="MobiDB-lite"/>
    </source>
</evidence>
<dbReference type="PIRSF" id="PIRSF038471">
    <property type="entry name" value="MreC"/>
    <property type="match status" value="1"/>
</dbReference>
<feature type="domain" description="Rod shape-determining protein MreC beta-barrel core" evidence="7">
    <location>
        <begin position="129"/>
        <end position="274"/>
    </location>
</feature>
<evidence type="ECO:0000256" key="3">
    <source>
        <dbReference type="ARBA" id="ARBA00022960"/>
    </source>
</evidence>
<evidence type="ECO:0000313" key="9">
    <source>
        <dbReference type="Proteomes" id="UP001165395"/>
    </source>
</evidence>
<protein>
    <recommendedName>
        <fullName evidence="2 5">Cell shape-determining protein MreC</fullName>
    </recommendedName>
    <alternativeName>
        <fullName evidence="4 5">Cell shape protein MreC</fullName>
    </alternativeName>
</protein>
<dbReference type="InterPro" id="IPR042177">
    <property type="entry name" value="Cell/Rod_1"/>
</dbReference>
<accession>A0ABS8D7D7</accession>
<dbReference type="Gene3D" id="2.40.10.350">
    <property type="entry name" value="Rod shape-determining protein MreC, domain 2"/>
    <property type="match status" value="1"/>
</dbReference>
<reference evidence="8" key="1">
    <citation type="submission" date="2021-10" db="EMBL/GenBank/DDBJ databases">
        <title>The complete genome sequence of Leeia sp. TBRC 13508.</title>
        <authorList>
            <person name="Charoenyingcharoen P."/>
            <person name="Yukphan P."/>
        </authorList>
    </citation>
    <scope>NUCLEOTIDE SEQUENCE</scope>
    <source>
        <strain evidence="8">TBRC 13508</strain>
    </source>
</reference>
<dbReference type="PANTHER" id="PTHR34138:SF1">
    <property type="entry name" value="CELL SHAPE-DETERMINING PROTEIN MREC"/>
    <property type="match status" value="1"/>
</dbReference>
<evidence type="ECO:0000256" key="5">
    <source>
        <dbReference type="PIRNR" id="PIRNR038471"/>
    </source>
</evidence>
<dbReference type="NCBIfam" id="TIGR00219">
    <property type="entry name" value="mreC"/>
    <property type="match status" value="1"/>
</dbReference>
<dbReference type="Gene3D" id="2.40.10.340">
    <property type="entry name" value="Rod shape-determining protein MreC, domain 1"/>
    <property type="match status" value="1"/>
</dbReference>
<evidence type="ECO:0000256" key="1">
    <source>
        <dbReference type="ARBA" id="ARBA00009369"/>
    </source>
</evidence>
<sequence>MEKESQPAFFGNKQTPLSKLLWFGIASLVLIFTDSRFRYLETVRDNVSVALYPLQQAAMLPGNWFESSKDFLTKQHDLTTENQRLRLEKLEVTAQLQAANRLAKENETLRSLMGLTLQHTSEGIISEMIYAGRDPFTRKIIIDKGTNSKIAEGSPVLDTNGLIGQVTRVHQLVAEVTLITDKNFPVPVEVARTGQRTVVFGTGHDSWLEVRYAGANADIKKGDLLQTSGIDGTYPAGITVARVEMVEHSPGLPFSKIWCRPLGGVEHSRHYLILNTPAKLPEYPASEETPASQDKKKNKGKS</sequence>
<keyword evidence="9" id="KW-1185">Reference proteome</keyword>
<dbReference type="Proteomes" id="UP001165395">
    <property type="component" value="Unassembled WGS sequence"/>
</dbReference>